<name>A0A4R1HMI1_PSEEN</name>
<dbReference type="GO" id="GO:0030527">
    <property type="term" value="F:structural constituent of chromatin"/>
    <property type="evidence" value="ECO:0007669"/>
    <property type="project" value="InterPro"/>
</dbReference>
<dbReference type="InterPro" id="IPR020816">
    <property type="entry name" value="Histone-like_DNA-bd_CS"/>
</dbReference>
<keyword evidence="1" id="KW-0226">DNA condensation</keyword>
<dbReference type="Proteomes" id="UP000295560">
    <property type="component" value="Unassembled WGS sequence"/>
</dbReference>
<evidence type="ECO:0000313" key="5">
    <source>
        <dbReference type="EMBL" id="TCK20869.1"/>
    </source>
</evidence>
<proteinExistence type="inferred from homology"/>
<dbReference type="SUPFAM" id="SSF47729">
    <property type="entry name" value="IHF-like DNA-binding proteins"/>
    <property type="match status" value="1"/>
</dbReference>
<accession>A0A4R1HMI1</accession>
<feature type="region of interest" description="Disordered" evidence="4">
    <location>
        <begin position="92"/>
        <end position="224"/>
    </location>
</feature>
<evidence type="ECO:0000256" key="4">
    <source>
        <dbReference type="SAM" id="MobiDB-lite"/>
    </source>
</evidence>
<dbReference type="EMBL" id="SMFZ01000002">
    <property type="protein sequence ID" value="TCK20869.1"/>
    <property type="molecule type" value="Genomic_DNA"/>
</dbReference>
<dbReference type="PROSITE" id="PS00045">
    <property type="entry name" value="HISTONE_LIKE"/>
    <property type="match status" value="1"/>
</dbReference>
<evidence type="ECO:0000256" key="1">
    <source>
        <dbReference type="ARBA" id="ARBA00023067"/>
    </source>
</evidence>
<dbReference type="GO" id="GO:0003677">
    <property type="term" value="F:DNA binding"/>
    <property type="evidence" value="ECO:0007669"/>
    <property type="project" value="UniProtKB-KW"/>
</dbReference>
<dbReference type="GO" id="GO:0005829">
    <property type="term" value="C:cytosol"/>
    <property type="evidence" value="ECO:0007669"/>
    <property type="project" value="TreeGrafter"/>
</dbReference>
<reference evidence="5 6" key="1">
    <citation type="submission" date="2019-03" db="EMBL/GenBank/DDBJ databases">
        <title>Sequencing the genomes of 1000 actinobacteria strains.</title>
        <authorList>
            <person name="Klenk H.-P."/>
        </authorList>
    </citation>
    <scope>NUCLEOTIDE SEQUENCE [LARGE SCALE GENOMIC DNA]</scope>
    <source>
        <strain evidence="5 6">DSM 44969</strain>
    </source>
</reference>
<gene>
    <name evidence="5" type="ORF">EV378_4835</name>
</gene>
<comment type="caution">
    <text evidence="5">The sequence shown here is derived from an EMBL/GenBank/DDBJ whole genome shotgun (WGS) entry which is preliminary data.</text>
</comment>
<dbReference type="SMART" id="SM00411">
    <property type="entry name" value="BHL"/>
    <property type="match status" value="1"/>
</dbReference>
<organism evidence="5 6">
    <name type="scientific">Pseudonocardia endophytica</name>
    <dbReference type="NCBI Taxonomy" id="401976"/>
    <lineage>
        <taxon>Bacteria</taxon>
        <taxon>Bacillati</taxon>
        <taxon>Actinomycetota</taxon>
        <taxon>Actinomycetes</taxon>
        <taxon>Pseudonocardiales</taxon>
        <taxon>Pseudonocardiaceae</taxon>
        <taxon>Pseudonocardia</taxon>
    </lineage>
</organism>
<feature type="compositionally biased region" description="Basic residues" evidence="4">
    <location>
        <begin position="215"/>
        <end position="224"/>
    </location>
</feature>
<dbReference type="Pfam" id="PF00216">
    <property type="entry name" value="Bac_DNA_binding"/>
    <property type="match status" value="1"/>
</dbReference>
<evidence type="ECO:0000313" key="6">
    <source>
        <dbReference type="Proteomes" id="UP000295560"/>
    </source>
</evidence>
<keyword evidence="2 5" id="KW-0238">DNA-binding</keyword>
<dbReference type="RefSeq" id="WP_132429694.1">
    <property type="nucleotide sequence ID" value="NZ_SMFZ01000002.1"/>
</dbReference>
<dbReference type="PANTHER" id="PTHR33175">
    <property type="entry name" value="DNA-BINDING PROTEIN HU"/>
    <property type="match status" value="1"/>
</dbReference>
<dbReference type="AlphaFoldDB" id="A0A4R1HMI1"/>
<dbReference type="PANTHER" id="PTHR33175:SF3">
    <property type="entry name" value="DNA-BINDING PROTEIN HU-BETA"/>
    <property type="match status" value="1"/>
</dbReference>
<dbReference type="PRINTS" id="PR01727">
    <property type="entry name" value="DNABINDINGHU"/>
</dbReference>
<dbReference type="Gene3D" id="4.10.520.10">
    <property type="entry name" value="IHF-like DNA-binding proteins"/>
    <property type="match status" value="1"/>
</dbReference>
<evidence type="ECO:0000256" key="3">
    <source>
        <dbReference type="RuleBase" id="RU003939"/>
    </source>
</evidence>
<feature type="compositionally biased region" description="Low complexity" evidence="4">
    <location>
        <begin position="107"/>
        <end position="214"/>
    </location>
</feature>
<dbReference type="GO" id="GO:0030261">
    <property type="term" value="P:chromosome condensation"/>
    <property type="evidence" value="ECO:0007669"/>
    <property type="project" value="UniProtKB-KW"/>
</dbReference>
<protein>
    <submittedName>
        <fullName evidence="5">DNA-binding protein HU-beta</fullName>
    </submittedName>
</protein>
<dbReference type="InterPro" id="IPR010992">
    <property type="entry name" value="IHF-like_DNA-bd_dom_sf"/>
</dbReference>
<dbReference type="InterPro" id="IPR000119">
    <property type="entry name" value="Hist_DNA-bd"/>
</dbReference>
<keyword evidence="6" id="KW-1185">Reference proteome</keyword>
<dbReference type="OrthoDB" id="9799835at2"/>
<sequence>MNKAQLVEALTTRIGDRRTAAAAVDGLVDVIVETVGSGGSVTLTGFGVFEPRRRAARVARNPRTGETVPVPETIVPSFRPGAAFRDQIGKSTEAARGATSAPRRSPRAGGAVAADAAPAPRASRSRAKAATAPKAAPKSATKAAPKGATKAAPKTAAKATATKAAAKPAASKAAPKATAAKATPKTAAKAPAARKTAASGTGTAKTAAKTAAKAPAKRTTRGKA</sequence>
<evidence type="ECO:0000256" key="2">
    <source>
        <dbReference type="ARBA" id="ARBA00023125"/>
    </source>
</evidence>
<comment type="similarity">
    <text evidence="3">Belongs to the bacterial histone-like protein family.</text>
</comment>